<evidence type="ECO:0000313" key="2">
    <source>
        <dbReference type="EMBL" id="NMC63742.1"/>
    </source>
</evidence>
<organism evidence="2 3">
    <name type="scientific">SAR324 cluster bacterium</name>
    <dbReference type="NCBI Taxonomy" id="2024889"/>
    <lineage>
        <taxon>Bacteria</taxon>
        <taxon>Deltaproteobacteria</taxon>
        <taxon>SAR324 cluster</taxon>
    </lineage>
</organism>
<feature type="domain" description="AB hydrolase-1" evidence="1">
    <location>
        <begin position="14"/>
        <end position="131"/>
    </location>
</feature>
<dbReference type="PANTHER" id="PTHR43798">
    <property type="entry name" value="MONOACYLGLYCEROL LIPASE"/>
    <property type="match status" value="1"/>
</dbReference>
<dbReference type="GO" id="GO:0016787">
    <property type="term" value="F:hydrolase activity"/>
    <property type="evidence" value="ECO:0007669"/>
    <property type="project" value="UniProtKB-KW"/>
</dbReference>
<evidence type="ECO:0000313" key="3">
    <source>
        <dbReference type="Proteomes" id="UP000524246"/>
    </source>
</evidence>
<dbReference type="Gene3D" id="3.40.50.1820">
    <property type="entry name" value="alpha/beta hydrolase"/>
    <property type="match status" value="1"/>
</dbReference>
<proteinExistence type="predicted"/>
<dbReference type="Pfam" id="PF00561">
    <property type="entry name" value="Abhydrolase_1"/>
    <property type="match status" value="1"/>
</dbReference>
<dbReference type="EMBL" id="JAAZON010000516">
    <property type="protein sequence ID" value="NMC63742.1"/>
    <property type="molecule type" value="Genomic_DNA"/>
</dbReference>
<keyword evidence="2" id="KW-0378">Hydrolase</keyword>
<dbReference type="SUPFAM" id="SSF53474">
    <property type="entry name" value="alpha/beta-Hydrolases"/>
    <property type="match status" value="1"/>
</dbReference>
<dbReference type="InterPro" id="IPR029058">
    <property type="entry name" value="AB_hydrolase_fold"/>
</dbReference>
<sequence>MNLNSEVLGKGENSLLMLHGWGHSLEEMRPLAEILAADFQVHLIDLPGFGKSEAPSFAWGTKDFAQALVNYMDQKKIHKASVLGHSFGGRIAIRLASESPERISGLILINSSGIKHTLSFRRKLKRTWVSTLRTLIRFADKLFAKNWYGRFFIPTFASPDFKNAGPLKDTFVRIVNEDLSREASKIKTPCFLLWGEKDTETPLQMGEHLHKLISGSIIKVLPDLGHNMHLNAGANVCAYHLRPFLLSLLTKGEGNA</sequence>
<dbReference type="PRINTS" id="PR00111">
    <property type="entry name" value="ABHYDROLASE"/>
</dbReference>
<comment type="caution">
    <text evidence="2">The sequence shown here is derived from an EMBL/GenBank/DDBJ whole genome shotgun (WGS) entry which is preliminary data.</text>
</comment>
<dbReference type="AlphaFoldDB" id="A0A7X9FT77"/>
<name>A0A7X9FT77_9DELT</name>
<dbReference type="GO" id="GO:0016020">
    <property type="term" value="C:membrane"/>
    <property type="evidence" value="ECO:0007669"/>
    <property type="project" value="TreeGrafter"/>
</dbReference>
<protein>
    <submittedName>
        <fullName evidence="2">Alpha/beta hydrolase</fullName>
    </submittedName>
</protein>
<dbReference type="Proteomes" id="UP000524246">
    <property type="component" value="Unassembled WGS sequence"/>
</dbReference>
<dbReference type="InterPro" id="IPR000073">
    <property type="entry name" value="AB_hydrolase_1"/>
</dbReference>
<gene>
    <name evidence="2" type="ORF">GYA55_11320</name>
</gene>
<dbReference type="PANTHER" id="PTHR43798:SF33">
    <property type="entry name" value="HYDROLASE, PUTATIVE (AFU_ORTHOLOGUE AFUA_2G14860)-RELATED"/>
    <property type="match status" value="1"/>
</dbReference>
<evidence type="ECO:0000259" key="1">
    <source>
        <dbReference type="Pfam" id="PF00561"/>
    </source>
</evidence>
<accession>A0A7X9FT77</accession>
<dbReference type="InterPro" id="IPR050266">
    <property type="entry name" value="AB_hydrolase_sf"/>
</dbReference>
<reference evidence="2 3" key="1">
    <citation type="journal article" date="2020" name="Biotechnol. Biofuels">
        <title>New insights from the biogas microbiome by comprehensive genome-resolved metagenomics of nearly 1600 species originating from multiple anaerobic digesters.</title>
        <authorList>
            <person name="Campanaro S."/>
            <person name="Treu L."/>
            <person name="Rodriguez-R L.M."/>
            <person name="Kovalovszki A."/>
            <person name="Ziels R.M."/>
            <person name="Maus I."/>
            <person name="Zhu X."/>
            <person name="Kougias P.G."/>
            <person name="Basile A."/>
            <person name="Luo G."/>
            <person name="Schluter A."/>
            <person name="Konstantinidis K.T."/>
            <person name="Angelidaki I."/>
        </authorList>
    </citation>
    <scope>NUCLEOTIDE SEQUENCE [LARGE SCALE GENOMIC DNA]</scope>
    <source>
        <strain evidence="2">AS27yjCOA_65</strain>
    </source>
</reference>